<feature type="region of interest" description="Disordered" evidence="1">
    <location>
        <begin position="313"/>
        <end position="391"/>
    </location>
</feature>
<evidence type="ECO:0000313" key="2">
    <source>
        <dbReference type="EMBL" id="KZV35514.1"/>
    </source>
</evidence>
<feature type="compositionally biased region" description="Polar residues" evidence="1">
    <location>
        <begin position="317"/>
        <end position="353"/>
    </location>
</feature>
<evidence type="ECO:0000256" key="1">
    <source>
        <dbReference type="SAM" id="MobiDB-lite"/>
    </source>
</evidence>
<feature type="region of interest" description="Disordered" evidence="1">
    <location>
        <begin position="43"/>
        <end position="98"/>
    </location>
</feature>
<organism evidence="2 3">
    <name type="scientific">Dorcoceras hygrometricum</name>
    <dbReference type="NCBI Taxonomy" id="472368"/>
    <lineage>
        <taxon>Eukaryota</taxon>
        <taxon>Viridiplantae</taxon>
        <taxon>Streptophyta</taxon>
        <taxon>Embryophyta</taxon>
        <taxon>Tracheophyta</taxon>
        <taxon>Spermatophyta</taxon>
        <taxon>Magnoliopsida</taxon>
        <taxon>eudicotyledons</taxon>
        <taxon>Gunneridae</taxon>
        <taxon>Pentapetalae</taxon>
        <taxon>asterids</taxon>
        <taxon>lamiids</taxon>
        <taxon>Lamiales</taxon>
        <taxon>Gesneriaceae</taxon>
        <taxon>Didymocarpoideae</taxon>
        <taxon>Trichosporeae</taxon>
        <taxon>Loxocarpinae</taxon>
        <taxon>Dorcoceras</taxon>
    </lineage>
</organism>
<protein>
    <submittedName>
        <fullName evidence="2">Uncharacterized protein</fullName>
    </submittedName>
</protein>
<feature type="compositionally biased region" description="Basic and acidic residues" evidence="1">
    <location>
        <begin position="198"/>
        <end position="230"/>
    </location>
</feature>
<dbReference type="EMBL" id="KV004560">
    <property type="protein sequence ID" value="KZV35514.1"/>
    <property type="molecule type" value="Genomic_DNA"/>
</dbReference>
<dbReference type="Proteomes" id="UP000250235">
    <property type="component" value="Unassembled WGS sequence"/>
</dbReference>
<feature type="compositionally biased region" description="Low complexity" evidence="1">
    <location>
        <begin position="87"/>
        <end position="98"/>
    </location>
</feature>
<feature type="region of interest" description="Disordered" evidence="1">
    <location>
        <begin position="190"/>
        <end position="230"/>
    </location>
</feature>
<feature type="compositionally biased region" description="Basic residues" evidence="1">
    <location>
        <begin position="65"/>
        <end position="78"/>
    </location>
</feature>
<keyword evidence="3" id="KW-1185">Reference proteome</keyword>
<accession>A0A2Z7BMF2</accession>
<sequence length="483" mass="53869">MVQNPRKQSLGYKVQISMLMELLVQADLGVSTKLHAKKVLTNKQRAQPEVTKSLAGATEQNVPNPKKRKHKGGAKKTQTKSVTMKVTTPTPHTTTTQTVDNIGVVDPTNFESEEDSETDSCPLVQRRCRKKQESELSDSETTNSMTLTHFLKRRRTQRQDQQSGWTGVTIATQPDQIPNSITESEEIHDCHFSQGGGDHFDENQDINDRTEQGGRKEQENTTDRRDGFHHDSIPLEQLLEWGETGDITELSEHRSFILYKPFELGLEKIYLAHLSNFKMGVTSVNHDVECIRRLHKELRMIAAVPRIELDSLAGDGQDTTQTKGHQIEQSGNNDTAMTSYEHQAQEIEPTSQTDEPRNKGNEHQDHAEPRSAITPPATIVSDHQDPESSNLPLVATFPQDSSTLQFLSTAAQSLCVMSTRVSSLDLSFARLRDDTKVTRHHTTKLRDELKIVAKSQLAAIVEDLKDTGVAKNGEGGGSTSLPR</sequence>
<proteinExistence type="predicted"/>
<reference evidence="2 3" key="1">
    <citation type="journal article" date="2015" name="Proc. Natl. Acad. Sci. U.S.A.">
        <title>The resurrection genome of Boea hygrometrica: A blueprint for survival of dehydration.</title>
        <authorList>
            <person name="Xiao L."/>
            <person name="Yang G."/>
            <person name="Zhang L."/>
            <person name="Yang X."/>
            <person name="Zhao S."/>
            <person name="Ji Z."/>
            <person name="Zhou Q."/>
            <person name="Hu M."/>
            <person name="Wang Y."/>
            <person name="Chen M."/>
            <person name="Xu Y."/>
            <person name="Jin H."/>
            <person name="Xiao X."/>
            <person name="Hu G."/>
            <person name="Bao F."/>
            <person name="Hu Y."/>
            <person name="Wan P."/>
            <person name="Li L."/>
            <person name="Deng X."/>
            <person name="Kuang T."/>
            <person name="Xiang C."/>
            <person name="Zhu J.K."/>
            <person name="Oliver M.J."/>
            <person name="He Y."/>
        </authorList>
    </citation>
    <scope>NUCLEOTIDE SEQUENCE [LARGE SCALE GENOMIC DNA]</scope>
    <source>
        <strain evidence="3">cv. XS01</strain>
    </source>
</reference>
<dbReference type="AlphaFoldDB" id="A0A2Z7BMF2"/>
<name>A0A2Z7BMF2_9LAMI</name>
<evidence type="ECO:0000313" key="3">
    <source>
        <dbReference type="Proteomes" id="UP000250235"/>
    </source>
</evidence>
<feature type="region of interest" description="Disordered" evidence="1">
    <location>
        <begin position="110"/>
        <end position="143"/>
    </location>
</feature>
<feature type="compositionally biased region" description="Basic and acidic residues" evidence="1">
    <location>
        <begin position="354"/>
        <end position="369"/>
    </location>
</feature>
<gene>
    <name evidence="2" type="ORF">F511_34461</name>
</gene>